<keyword evidence="3" id="KW-0479">Metal-binding</keyword>
<keyword evidence="5" id="KW-0472">Membrane</keyword>
<dbReference type="Proteomes" id="UP000501466">
    <property type="component" value="Chromosome"/>
</dbReference>
<dbReference type="Pfam" id="PF02630">
    <property type="entry name" value="SCO1-SenC"/>
    <property type="match status" value="1"/>
</dbReference>
<feature type="disulfide bond" description="Redox-active" evidence="4">
    <location>
        <begin position="75"/>
        <end position="79"/>
    </location>
</feature>
<dbReference type="InterPro" id="IPR003782">
    <property type="entry name" value="SCO1/SenC"/>
</dbReference>
<protein>
    <recommendedName>
        <fullName evidence="6">Thioredoxin domain-containing protein</fullName>
    </recommendedName>
</protein>
<evidence type="ECO:0000259" key="6">
    <source>
        <dbReference type="PROSITE" id="PS51352"/>
    </source>
</evidence>
<dbReference type="RefSeq" id="WP_173291226.1">
    <property type="nucleotide sequence ID" value="NZ_AP021888.1"/>
</dbReference>
<accession>A0A6F8PMT2</accession>
<dbReference type="PANTHER" id="PTHR12151">
    <property type="entry name" value="ELECTRON TRANSPORT PROTIN SCO1/SENC FAMILY MEMBER"/>
    <property type="match status" value="1"/>
</dbReference>
<keyword evidence="5" id="KW-1133">Transmembrane helix</keyword>
<feature type="binding site" evidence="3">
    <location>
        <position position="75"/>
    </location>
    <ligand>
        <name>Cu cation</name>
        <dbReference type="ChEBI" id="CHEBI:23378"/>
    </ligand>
</feature>
<organism evidence="7 8">
    <name type="scientific">Thiosulfativibrio zosterae</name>
    <dbReference type="NCBI Taxonomy" id="2675053"/>
    <lineage>
        <taxon>Bacteria</taxon>
        <taxon>Pseudomonadati</taxon>
        <taxon>Pseudomonadota</taxon>
        <taxon>Gammaproteobacteria</taxon>
        <taxon>Thiotrichales</taxon>
        <taxon>Piscirickettsiaceae</taxon>
        <taxon>Thiosulfativibrio</taxon>
    </lineage>
</organism>
<name>A0A6F8PMT2_9GAMM</name>
<evidence type="ECO:0000256" key="4">
    <source>
        <dbReference type="PIRSR" id="PIRSR603782-2"/>
    </source>
</evidence>
<evidence type="ECO:0000313" key="7">
    <source>
        <dbReference type="EMBL" id="BBP43423.1"/>
    </source>
</evidence>
<dbReference type="GO" id="GO:0046872">
    <property type="term" value="F:metal ion binding"/>
    <property type="evidence" value="ECO:0007669"/>
    <property type="project" value="UniProtKB-KW"/>
</dbReference>
<sequence length="201" mass="22388">MNKSILGIILAGILIGLGIIIWPAITQNSEERTANLISNDRPQGGDFSLMSVQGTQSLSDFKGKLVLLYFGYTFCPDICPTNLGNLSVAYQRLTPEQKAKVQILFVSVDPVRDTPERLKQYTGYFEMNAIGLTGKPENITQIARNYGVVYLSHQKNPQDEYYAVDHSAFTYVIDQNGNLVTQLPHATAPDDFIKTIQQNLK</sequence>
<evidence type="ECO:0000256" key="1">
    <source>
        <dbReference type="ARBA" id="ARBA00010996"/>
    </source>
</evidence>
<dbReference type="EMBL" id="AP021888">
    <property type="protein sequence ID" value="BBP43423.1"/>
    <property type="molecule type" value="Genomic_DNA"/>
</dbReference>
<keyword evidence="4" id="KW-1015">Disulfide bond</keyword>
<evidence type="ECO:0000256" key="2">
    <source>
        <dbReference type="ARBA" id="ARBA00023008"/>
    </source>
</evidence>
<dbReference type="InterPro" id="IPR036249">
    <property type="entry name" value="Thioredoxin-like_sf"/>
</dbReference>
<dbReference type="PROSITE" id="PS51352">
    <property type="entry name" value="THIOREDOXIN_2"/>
    <property type="match status" value="1"/>
</dbReference>
<dbReference type="InterPro" id="IPR013766">
    <property type="entry name" value="Thioredoxin_domain"/>
</dbReference>
<feature type="binding site" evidence="3">
    <location>
        <position position="79"/>
    </location>
    <ligand>
        <name>Cu cation</name>
        <dbReference type="ChEBI" id="CHEBI:23378"/>
    </ligand>
</feature>
<dbReference type="AlphaFoldDB" id="A0A6F8PMT2"/>
<dbReference type="SUPFAM" id="SSF52833">
    <property type="entry name" value="Thioredoxin-like"/>
    <property type="match status" value="1"/>
</dbReference>
<proteinExistence type="inferred from homology"/>
<feature type="domain" description="Thioredoxin" evidence="6">
    <location>
        <begin position="38"/>
        <end position="201"/>
    </location>
</feature>
<dbReference type="Gene3D" id="3.40.30.10">
    <property type="entry name" value="Glutaredoxin"/>
    <property type="match status" value="1"/>
</dbReference>
<evidence type="ECO:0000313" key="8">
    <source>
        <dbReference type="Proteomes" id="UP000501466"/>
    </source>
</evidence>
<keyword evidence="2 3" id="KW-0186">Copper</keyword>
<feature type="binding site" evidence="3">
    <location>
        <position position="166"/>
    </location>
    <ligand>
        <name>Cu cation</name>
        <dbReference type="ChEBI" id="CHEBI:23378"/>
    </ligand>
</feature>
<reference evidence="8" key="1">
    <citation type="submission" date="2019-11" db="EMBL/GenBank/DDBJ databases">
        <title>Isolation and characterization of two novel species in the genus Thiomicrorhabdus.</title>
        <authorList>
            <person name="Mochizuki J."/>
            <person name="Kojima H."/>
            <person name="Fukui M."/>
        </authorList>
    </citation>
    <scope>NUCLEOTIDE SEQUENCE [LARGE SCALE GENOMIC DNA]</scope>
    <source>
        <strain evidence="8">AkT22</strain>
    </source>
</reference>
<dbReference type="KEGG" id="tzo:THMIRHAT_11690"/>
<comment type="similarity">
    <text evidence="1">Belongs to the SCO1/2 family.</text>
</comment>
<evidence type="ECO:0000256" key="5">
    <source>
        <dbReference type="SAM" id="Phobius"/>
    </source>
</evidence>
<evidence type="ECO:0000256" key="3">
    <source>
        <dbReference type="PIRSR" id="PIRSR603782-1"/>
    </source>
</evidence>
<keyword evidence="8" id="KW-1185">Reference proteome</keyword>
<dbReference type="CDD" id="cd02968">
    <property type="entry name" value="SCO"/>
    <property type="match status" value="1"/>
</dbReference>
<feature type="transmembrane region" description="Helical" evidence="5">
    <location>
        <begin position="5"/>
        <end position="25"/>
    </location>
</feature>
<dbReference type="FunFam" id="3.40.30.10:FF:000013">
    <property type="entry name" value="Blast:Protein SCO1 homolog, mitochondrial"/>
    <property type="match status" value="1"/>
</dbReference>
<dbReference type="PANTHER" id="PTHR12151:SF25">
    <property type="entry name" value="LINALOOL DEHYDRATASE_ISOMERASE DOMAIN-CONTAINING PROTEIN"/>
    <property type="match status" value="1"/>
</dbReference>
<gene>
    <name evidence="7" type="ORF">THMIRHAT_11690</name>
</gene>
<keyword evidence="5" id="KW-0812">Transmembrane</keyword>